<dbReference type="InterPro" id="IPR050352">
    <property type="entry name" value="ABCG_transporters"/>
</dbReference>
<dbReference type="PROSITE" id="PS00022">
    <property type="entry name" value="EGF_1"/>
    <property type="match status" value="1"/>
</dbReference>
<dbReference type="InterPro" id="IPR002049">
    <property type="entry name" value="LE_dom"/>
</dbReference>
<dbReference type="InterPro" id="IPR043926">
    <property type="entry name" value="ABCG_dom"/>
</dbReference>
<reference evidence="17 18" key="2">
    <citation type="journal article" date="2012" name="Open Biol.">
        <title>Characteristics of nucleosomes and linker DNA regions on the genome of the basidiomycete Mixia osmundae revealed by mono- and dinucleosome mapping.</title>
        <authorList>
            <person name="Nishida H."/>
            <person name="Kondo S."/>
            <person name="Matsumoto T."/>
            <person name="Suzuki Y."/>
            <person name="Yoshikawa H."/>
            <person name="Taylor T.D."/>
            <person name="Sugiyama J."/>
        </authorList>
    </citation>
    <scope>NUCLEOTIDE SEQUENCE [LARGE SCALE GENOMIC DNA]</scope>
    <source>
        <strain evidence="18">CBS 9802 / IAM 14324 / JCM 22182 / KY 12970</strain>
    </source>
</reference>
<evidence type="ECO:0000256" key="7">
    <source>
        <dbReference type="ARBA" id="ARBA00022824"/>
    </source>
</evidence>
<dbReference type="AlphaFoldDB" id="G7E7B0"/>
<dbReference type="InterPro" id="IPR000742">
    <property type="entry name" value="EGF"/>
</dbReference>
<dbReference type="InParanoid" id="G7E7B0"/>
<dbReference type="SMART" id="SM00382">
    <property type="entry name" value="AAA"/>
    <property type="match status" value="1"/>
</dbReference>
<accession>G7E7B0</accession>
<dbReference type="PANTHER" id="PTHR48041:SF2">
    <property type="entry name" value="ATP-DEPENDENT PERMEASE-RELATED"/>
    <property type="match status" value="1"/>
</dbReference>
<name>G7E7B0_MIXOS</name>
<evidence type="ECO:0000256" key="2">
    <source>
        <dbReference type="ARBA" id="ARBA00005814"/>
    </source>
</evidence>
<feature type="compositionally biased region" description="Low complexity" evidence="13">
    <location>
        <begin position="699"/>
        <end position="708"/>
    </location>
</feature>
<feature type="region of interest" description="Disordered" evidence="13">
    <location>
        <begin position="671"/>
        <end position="708"/>
    </location>
</feature>
<feature type="transmembrane region" description="Helical" evidence="14">
    <location>
        <begin position="787"/>
        <end position="805"/>
    </location>
</feature>
<dbReference type="Pfam" id="PF19055">
    <property type="entry name" value="ABC2_membrane_7"/>
    <property type="match status" value="1"/>
</dbReference>
<organism evidence="17 18">
    <name type="scientific">Mixia osmundae (strain CBS 9802 / IAM 14324 / JCM 22182 / KY 12970)</name>
    <dbReference type="NCBI Taxonomy" id="764103"/>
    <lineage>
        <taxon>Eukaryota</taxon>
        <taxon>Fungi</taxon>
        <taxon>Dikarya</taxon>
        <taxon>Basidiomycota</taxon>
        <taxon>Pucciniomycotina</taxon>
        <taxon>Mixiomycetes</taxon>
        <taxon>Mixiales</taxon>
        <taxon>Mixiaceae</taxon>
        <taxon>Mixia</taxon>
    </lineage>
</organism>
<keyword evidence="5" id="KW-0732">Signal</keyword>
<protein>
    <recommendedName>
        <fullName evidence="19">ABC transporter domain-containing protein</fullName>
    </recommendedName>
</protein>
<keyword evidence="18" id="KW-1185">Reference proteome</keyword>
<dbReference type="SUPFAM" id="SSF52540">
    <property type="entry name" value="P-loop containing nucleoside triphosphate hydrolases"/>
    <property type="match status" value="1"/>
</dbReference>
<comment type="similarity">
    <text evidence="2">Belongs to the ABC transporter superfamily. ABCG family. Eye pigment precursor importer (TC 3.A.1.204) subfamily.</text>
</comment>
<evidence type="ECO:0000256" key="9">
    <source>
        <dbReference type="ARBA" id="ARBA00022989"/>
    </source>
</evidence>
<comment type="subcellular location">
    <subcellularLocation>
        <location evidence="1">Endoplasmic reticulum membrane</location>
        <topology evidence="1">Multi-pass membrane protein</topology>
    </subcellularLocation>
</comment>
<dbReference type="FunFam" id="3.40.50.300:FF:000702">
    <property type="entry name" value="ABC transporter (Adp1)"/>
    <property type="match status" value="1"/>
</dbReference>
<keyword evidence="3" id="KW-0813">Transport</keyword>
<evidence type="ECO:0000256" key="1">
    <source>
        <dbReference type="ARBA" id="ARBA00004477"/>
    </source>
</evidence>
<feature type="disulfide bond" evidence="12">
    <location>
        <begin position="76"/>
        <end position="93"/>
    </location>
</feature>
<dbReference type="Proteomes" id="UP000009131">
    <property type="component" value="Unassembled WGS sequence"/>
</dbReference>
<dbReference type="Gene3D" id="3.40.50.300">
    <property type="entry name" value="P-loop containing nucleotide triphosphate hydrolases"/>
    <property type="match status" value="1"/>
</dbReference>
<dbReference type="OrthoDB" id="66620at2759"/>
<dbReference type="InterPro" id="IPR003593">
    <property type="entry name" value="AAA+_ATPase"/>
</dbReference>
<evidence type="ECO:0000256" key="4">
    <source>
        <dbReference type="ARBA" id="ARBA00022692"/>
    </source>
</evidence>
<evidence type="ECO:0000256" key="11">
    <source>
        <dbReference type="ARBA" id="ARBA00023180"/>
    </source>
</evidence>
<evidence type="ECO:0000256" key="14">
    <source>
        <dbReference type="SAM" id="Phobius"/>
    </source>
</evidence>
<comment type="caution">
    <text evidence="12">Lacks conserved residue(s) required for the propagation of feature annotation.</text>
</comment>
<dbReference type="PROSITE" id="PS00211">
    <property type="entry name" value="ABC_TRANSPORTER_1"/>
    <property type="match status" value="1"/>
</dbReference>
<evidence type="ECO:0000256" key="8">
    <source>
        <dbReference type="ARBA" id="ARBA00022840"/>
    </source>
</evidence>
<evidence type="ECO:0000259" key="16">
    <source>
        <dbReference type="PROSITE" id="PS50893"/>
    </source>
</evidence>
<dbReference type="PROSITE" id="PS50026">
    <property type="entry name" value="EGF_3"/>
    <property type="match status" value="1"/>
</dbReference>
<keyword evidence="12" id="KW-0245">EGF-like domain</keyword>
<dbReference type="GO" id="GO:0005789">
    <property type="term" value="C:endoplasmic reticulum membrane"/>
    <property type="evidence" value="ECO:0007669"/>
    <property type="project" value="UniProtKB-SubCell"/>
</dbReference>
<keyword evidence="11" id="KW-0325">Glycoprotein</keyword>
<dbReference type="InterPro" id="IPR003439">
    <property type="entry name" value="ABC_transporter-like_ATP-bd"/>
</dbReference>
<proteinExistence type="inferred from homology"/>
<feature type="domain" description="EGF-like" evidence="15">
    <location>
        <begin position="67"/>
        <end position="105"/>
    </location>
</feature>
<gene>
    <name evidence="17" type="primary">Mo05408</name>
    <name evidence="17" type="ORF">E5Q_05408</name>
</gene>
<keyword evidence="4 14" id="KW-0812">Transmembrane</keyword>
<evidence type="ECO:0000256" key="12">
    <source>
        <dbReference type="PROSITE-ProRule" id="PRU00076"/>
    </source>
</evidence>
<dbReference type="GO" id="GO:0005524">
    <property type="term" value="F:ATP binding"/>
    <property type="evidence" value="ECO:0007669"/>
    <property type="project" value="UniProtKB-KW"/>
</dbReference>
<dbReference type="STRING" id="764103.G7E7B0"/>
<evidence type="ECO:0000313" key="18">
    <source>
        <dbReference type="Proteomes" id="UP000009131"/>
    </source>
</evidence>
<feature type="transmembrane region" description="Helical" evidence="14">
    <location>
        <begin position="333"/>
        <end position="356"/>
    </location>
</feature>
<evidence type="ECO:0000313" key="17">
    <source>
        <dbReference type="EMBL" id="GAA98720.1"/>
    </source>
</evidence>
<evidence type="ECO:0000256" key="3">
    <source>
        <dbReference type="ARBA" id="ARBA00022448"/>
    </source>
</evidence>
<dbReference type="Pfam" id="PF00005">
    <property type="entry name" value="ABC_tran"/>
    <property type="match status" value="1"/>
</dbReference>
<dbReference type="CDD" id="cd00055">
    <property type="entry name" value="EGF_Lam"/>
    <property type="match status" value="1"/>
</dbReference>
<feature type="compositionally biased region" description="Polar residues" evidence="13">
    <location>
        <begin position="674"/>
        <end position="698"/>
    </location>
</feature>
<dbReference type="GO" id="GO:0016887">
    <property type="term" value="F:ATP hydrolysis activity"/>
    <property type="evidence" value="ECO:0007669"/>
    <property type="project" value="InterPro"/>
</dbReference>
<evidence type="ECO:0000256" key="13">
    <source>
        <dbReference type="SAM" id="MobiDB-lite"/>
    </source>
</evidence>
<evidence type="ECO:0008006" key="19">
    <source>
        <dbReference type="Google" id="ProtNLM"/>
    </source>
</evidence>
<keyword evidence="10 14" id="KW-0472">Membrane</keyword>
<comment type="caution">
    <text evidence="17">The sequence shown here is derived from an EMBL/GenBank/DDBJ whole genome shotgun (WGS) entry which is preliminary data.</text>
</comment>
<feature type="disulfide bond" evidence="12">
    <location>
        <begin position="95"/>
        <end position="104"/>
    </location>
</feature>
<keyword evidence="7" id="KW-0256">Endoplasmic reticulum</keyword>
<reference evidence="17 18" key="1">
    <citation type="journal article" date="2011" name="J. Gen. Appl. Microbiol.">
        <title>Draft genome sequencing of the enigmatic basidiomycete Mixia osmundae.</title>
        <authorList>
            <person name="Nishida H."/>
            <person name="Nagatsuka Y."/>
            <person name="Sugiyama J."/>
        </authorList>
    </citation>
    <scope>NUCLEOTIDE SEQUENCE [LARGE SCALE GENOMIC DNA]</scope>
    <source>
        <strain evidence="18">CBS 9802 / IAM 14324 / JCM 22182 / KY 12970</strain>
    </source>
</reference>
<evidence type="ECO:0000256" key="5">
    <source>
        <dbReference type="ARBA" id="ARBA00022729"/>
    </source>
</evidence>
<keyword evidence="6" id="KW-0547">Nucleotide-binding</keyword>
<dbReference type="eggNOG" id="KOG0061">
    <property type="taxonomic scope" value="Eukaryota"/>
</dbReference>
<sequence length="806" mass="88491">MLSIRQPNVTTFSDLRSSVRPFAGLSLPQRDKECPPCFNCQLPAFNCLQFGECNPYDGQCRCPEGFGGQNCSEPLCGSLADGNERYPRTDGQCECPLGWTGINCNVCQTDEACVPLVAAPDRGNGAPYSYLPGSEDAQRYQISKDASAEPPKPGASNGAVCYKGGYTVNRMHQMCDVTNRKILDMLPDRAPQVTFTCDNSTATCGFQFWIGQLESFYCGLRDCQSSIEIGYDVNTTDYRCQEVECSCIAERMLCGEDGSVDISDFLTEEIRGPGRFSCKSDGSGCKFEEPAMNNLINDIFGDSYITLNCESGECMHYSQVPGFRIPDPPDNSALVAFSIAFAGLLVVGFSLLFWYLGRAHKHPDYLGRGTIQLPEDETDKLMSEHIPAALHFADLTYTVNGKTVLSGVCGSVKPGQLLAIVGASGAGKSTFLDILAKKDKRGTVSGTVLVNGRTIPDNKYKRIIGYVDQEDTLMSTLTVYETVFYSAQLRLPREMSLAAKRLRTLETMHELGILSIRDSRIGETGKRSISGGEKRRVSIACELVTSPSVLFLDEPTSGLDAYNAFNVVDCLSALARNYNRTVIFTIHQPRSNIISLFDQLLLLAKGRTVYSGSYDHCQAYFESIGHACPPGYNLADFLIDLTSRKDDTEISKRSRLSGDGDDAELDEPALTSRLARSQNSNSETQRQQNGQSVMQTAGSRFSRPESSSPRVQELVDTFSASHMATAFREELSTFQNAISSTLAIADGSALRDLEIDSEVRGYRKAGLWTQFTILSGRAFKNLYRNPMLMLSHYVLSVVLALVCAFL</sequence>
<keyword evidence="8" id="KW-0067">ATP-binding</keyword>
<dbReference type="HOGENOM" id="CLU_000604_57_1_1"/>
<keyword evidence="9 14" id="KW-1133">Transmembrane helix</keyword>
<evidence type="ECO:0000256" key="10">
    <source>
        <dbReference type="ARBA" id="ARBA00023136"/>
    </source>
</evidence>
<feature type="domain" description="ABC transporter" evidence="16">
    <location>
        <begin position="390"/>
        <end position="630"/>
    </location>
</feature>
<dbReference type="InterPro" id="IPR027417">
    <property type="entry name" value="P-loop_NTPase"/>
</dbReference>
<dbReference type="InterPro" id="IPR017871">
    <property type="entry name" value="ABC_transporter-like_CS"/>
</dbReference>
<dbReference type="PANTHER" id="PTHR48041">
    <property type="entry name" value="ABC TRANSPORTER G FAMILY MEMBER 28"/>
    <property type="match status" value="1"/>
</dbReference>
<evidence type="ECO:0000256" key="6">
    <source>
        <dbReference type="ARBA" id="ARBA00022741"/>
    </source>
</evidence>
<feature type="non-terminal residue" evidence="17">
    <location>
        <position position="806"/>
    </location>
</feature>
<keyword evidence="12" id="KW-1015">Disulfide bond</keyword>
<dbReference type="EMBL" id="BABT02000163">
    <property type="protein sequence ID" value="GAA98720.1"/>
    <property type="molecule type" value="Genomic_DNA"/>
</dbReference>
<dbReference type="PROSITE" id="PS50893">
    <property type="entry name" value="ABC_TRANSPORTER_2"/>
    <property type="match status" value="1"/>
</dbReference>
<dbReference type="Gene3D" id="2.10.25.10">
    <property type="entry name" value="Laminin"/>
    <property type="match status" value="1"/>
</dbReference>
<dbReference type="CDD" id="cd03213">
    <property type="entry name" value="ABCG_EPDR"/>
    <property type="match status" value="1"/>
</dbReference>
<evidence type="ECO:0000259" key="15">
    <source>
        <dbReference type="PROSITE" id="PS50026"/>
    </source>
</evidence>
<dbReference type="GO" id="GO:0140359">
    <property type="term" value="F:ABC-type transporter activity"/>
    <property type="evidence" value="ECO:0007669"/>
    <property type="project" value="InterPro"/>
</dbReference>